<dbReference type="InterPro" id="IPR052358">
    <property type="entry name" value="Aro_Compnd_Degr_Hydrolases"/>
</dbReference>
<sequence>MSAPSEPGREVAGAVPGCLAPLDEVSAPGWTPPAHATDCHFHINGPYDRYPLSEGRIYDPPAALIPDYLRVARRLGLERMVVVQPSTFGTDNACTLDAVQALGPARTRAVVVVDDEVSEATLGAMHAAGARGVRYNVIHGNGPTLGCLARLAERLAPLGWHIQFYGDAERLPDLEPVLAALPVPVVLDHMAGVTGARGVDSAGFRAAERLLASGRAYVKLCAYRSSAQGFPYPDVDPIGRRFVAAAPERCLWGTDWPHPSLFGATQMPDDGRLLDLLGAWAPTQALRQAILVDNPARLYGFD</sequence>
<dbReference type="AlphaFoldDB" id="A0A9X2BWB1"/>
<dbReference type="PANTHER" id="PTHR35563">
    <property type="entry name" value="BARREL METAL-DEPENDENT HYDROLASE, PUTATIVE (AFU_ORTHOLOGUE AFUA_1G16240)-RELATED"/>
    <property type="match status" value="1"/>
</dbReference>
<dbReference type="SUPFAM" id="SSF51556">
    <property type="entry name" value="Metallo-dependent hydrolases"/>
    <property type="match status" value="1"/>
</dbReference>
<evidence type="ECO:0000313" key="2">
    <source>
        <dbReference type="EMBL" id="MCK8783690.1"/>
    </source>
</evidence>
<reference evidence="2" key="1">
    <citation type="submission" date="2022-04" db="EMBL/GenBank/DDBJ databases">
        <title>Roseomonas acroporae sp. nov., isolated from coral Acropora digitifera.</title>
        <authorList>
            <person name="Sun H."/>
        </authorList>
    </citation>
    <scope>NUCLEOTIDE SEQUENCE</scope>
    <source>
        <strain evidence="2">NAR14</strain>
    </source>
</reference>
<dbReference type="InterPro" id="IPR032466">
    <property type="entry name" value="Metal_Hydrolase"/>
</dbReference>
<proteinExistence type="predicted"/>
<dbReference type="InterPro" id="IPR006680">
    <property type="entry name" value="Amidohydro-rel"/>
</dbReference>
<organism evidence="2 3">
    <name type="scientific">Roseomonas acroporae</name>
    <dbReference type="NCBI Taxonomy" id="2937791"/>
    <lineage>
        <taxon>Bacteria</taxon>
        <taxon>Pseudomonadati</taxon>
        <taxon>Pseudomonadota</taxon>
        <taxon>Alphaproteobacteria</taxon>
        <taxon>Acetobacterales</taxon>
        <taxon>Roseomonadaceae</taxon>
        <taxon>Roseomonas</taxon>
    </lineage>
</organism>
<accession>A0A9X2BWB1</accession>
<dbReference type="Gene3D" id="3.20.20.140">
    <property type="entry name" value="Metal-dependent hydrolases"/>
    <property type="match status" value="1"/>
</dbReference>
<comment type="caution">
    <text evidence="2">The sequence shown here is derived from an EMBL/GenBank/DDBJ whole genome shotgun (WGS) entry which is preliminary data.</text>
</comment>
<keyword evidence="3" id="KW-1185">Reference proteome</keyword>
<dbReference type="PANTHER" id="PTHR35563:SF2">
    <property type="entry name" value="BARREL METAL-DEPENDENT HYDROLASE, PUTATIVE (AFU_ORTHOLOGUE AFUA_1G16240)-RELATED"/>
    <property type="match status" value="1"/>
</dbReference>
<evidence type="ECO:0000313" key="3">
    <source>
        <dbReference type="Proteomes" id="UP001139516"/>
    </source>
</evidence>
<evidence type="ECO:0000259" key="1">
    <source>
        <dbReference type="Pfam" id="PF04909"/>
    </source>
</evidence>
<dbReference type="Proteomes" id="UP001139516">
    <property type="component" value="Unassembled WGS sequence"/>
</dbReference>
<dbReference type="Pfam" id="PF04909">
    <property type="entry name" value="Amidohydro_2"/>
    <property type="match status" value="1"/>
</dbReference>
<dbReference type="EMBL" id="JALPRX010000016">
    <property type="protein sequence ID" value="MCK8783690.1"/>
    <property type="molecule type" value="Genomic_DNA"/>
</dbReference>
<name>A0A9X2BWB1_9PROT</name>
<dbReference type="RefSeq" id="WP_248665816.1">
    <property type="nucleotide sequence ID" value="NZ_JALPRX010000016.1"/>
</dbReference>
<gene>
    <name evidence="2" type="ORF">M0638_04750</name>
</gene>
<protein>
    <submittedName>
        <fullName evidence="2">Amidohydrolase family protein</fullName>
    </submittedName>
</protein>
<feature type="domain" description="Amidohydrolase-related" evidence="1">
    <location>
        <begin position="38"/>
        <end position="301"/>
    </location>
</feature>
<dbReference type="GO" id="GO:0016787">
    <property type="term" value="F:hydrolase activity"/>
    <property type="evidence" value="ECO:0007669"/>
    <property type="project" value="InterPro"/>
</dbReference>